<keyword evidence="2" id="KW-1185">Reference proteome</keyword>
<gene>
    <name evidence="1" type="ORF">Amon02_000725300</name>
</gene>
<evidence type="ECO:0000313" key="2">
    <source>
        <dbReference type="Proteomes" id="UP001165064"/>
    </source>
</evidence>
<evidence type="ECO:0000313" key="1">
    <source>
        <dbReference type="EMBL" id="GME84974.1"/>
    </source>
</evidence>
<reference evidence="1" key="1">
    <citation type="submission" date="2023-04" db="EMBL/GenBank/DDBJ databases">
        <title>Ambrosiozyma monospora NBRC 10751.</title>
        <authorList>
            <person name="Ichikawa N."/>
            <person name="Sato H."/>
            <person name="Tonouchi N."/>
        </authorList>
    </citation>
    <scope>NUCLEOTIDE SEQUENCE</scope>
    <source>
        <strain evidence="1">NBRC 10751</strain>
    </source>
</reference>
<organism evidence="1 2">
    <name type="scientific">Ambrosiozyma monospora</name>
    <name type="common">Yeast</name>
    <name type="synonym">Endomycopsis monosporus</name>
    <dbReference type="NCBI Taxonomy" id="43982"/>
    <lineage>
        <taxon>Eukaryota</taxon>
        <taxon>Fungi</taxon>
        <taxon>Dikarya</taxon>
        <taxon>Ascomycota</taxon>
        <taxon>Saccharomycotina</taxon>
        <taxon>Pichiomycetes</taxon>
        <taxon>Pichiales</taxon>
        <taxon>Pichiaceae</taxon>
        <taxon>Ambrosiozyma</taxon>
    </lineage>
</organism>
<sequence>MLSRTITKRLTSPSLVLSPRPLMVATTTPLQNQLQQTRTFMKTPPGPPKLPKEEQEEFETLIQKANTQMTIEDYNEKLGYTEDSVDAPPKVDVGSFSPEAFKIIPEFEGDTNPVTGEVNGPKQDPLRHKADWSFNGRVTDF</sequence>
<protein>
    <submittedName>
        <fullName evidence="1">Unnamed protein product</fullName>
    </submittedName>
</protein>
<accession>A0ACB5TB31</accession>
<comment type="caution">
    <text evidence="1">The sequence shown here is derived from an EMBL/GenBank/DDBJ whole genome shotgun (WGS) entry which is preliminary data.</text>
</comment>
<name>A0ACB5TB31_AMBMO</name>
<dbReference type="Proteomes" id="UP001165064">
    <property type="component" value="Unassembled WGS sequence"/>
</dbReference>
<dbReference type="EMBL" id="BSXS01005986">
    <property type="protein sequence ID" value="GME84974.1"/>
    <property type="molecule type" value="Genomic_DNA"/>
</dbReference>
<proteinExistence type="predicted"/>